<dbReference type="RefSeq" id="WP_135996041.1">
    <property type="nucleotide sequence ID" value="NZ_CP071057.1"/>
</dbReference>
<dbReference type="AlphaFoldDB" id="A0A4S2GYJ2"/>
<dbReference type="OrthoDB" id="9924008at2"/>
<comment type="caution">
    <text evidence="1">The sequence shown here is derived from an EMBL/GenBank/DDBJ whole genome shotgun (WGS) entry which is preliminary data.</text>
</comment>
<dbReference type="EMBL" id="SRXW01000003">
    <property type="protein sequence ID" value="TGY88196.1"/>
    <property type="molecule type" value="Genomic_DNA"/>
</dbReference>
<protein>
    <submittedName>
        <fullName evidence="1">Uncharacterized protein</fullName>
    </submittedName>
</protein>
<evidence type="ECO:0000313" key="2">
    <source>
        <dbReference type="Proteomes" id="UP000308054"/>
    </source>
</evidence>
<gene>
    <name evidence="1" type="ORF">E5163_10205</name>
</gene>
<dbReference type="Proteomes" id="UP000308054">
    <property type="component" value="Unassembled WGS sequence"/>
</dbReference>
<organism evidence="1 2">
    <name type="scientific">Marinicauda algicola</name>
    <dbReference type="NCBI Taxonomy" id="2029849"/>
    <lineage>
        <taxon>Bacteria</taxon>
        <taxon>Pseudomonadati</taxon>
        <taxon>Pseudomonadota</taxon>
        <taxon>Alphaproteobacteria</taxon>
        <taxon>Maricaulales</taxon>
        <taxon>Maricaulaceae</taxon>
        <taxon>Marinicauda</taxon>
    </lineage>
</organism>
<reference evidence="1 2" key="1">
    <citation type="journal article" date="2017" name="Int. J. Syst. Evol. Microbiol.">
        <title>Marinicauda algicola sp. nov., isolated from a marine red alga Rhodosorus marinus.</title>
        <authorList>
            <person name="Jeong S.E."/>
            <person name="Jeon S.H."/>
            <person name="Chun B.H."/>
            <person name="Kim D.W."/>
            <person name="Jeon C.O."/>
        </authorList>
    </citation>
    <scope>NUCLEOTIDE SEQUENCE [LARGE SCALE GENOMIC DNA]</scope>
    <source>
        <strain evidence="1 2">JCM 31718</strain>
    </source>
</reference>
<accession>A0A4S2GYJ2</accession>
<evidence type="ECO:0000313" key="1">
    <source>
        <dbReference type="EMBL" id="TGY88196.1"/>
    </source>
</evidence>
<name>A0A4S2GYJ2_9PROT</name>
<keyword evidence="2" id="KW-1185">Reference proteome</keyword>
<proteinExistence type="predicted"/>
<sequence>MATNGRWKSAGERFAGMLKFLTTHRGFEAESELVDLLGKPRLKALFSGEEPRLGELIEIARILEVPLSTFQIHEPGSMPELEIVIAELYHTAAGMTPSELSQLVEHVSAIAEGGVTAQPPSSGLPGSLLRAVRRASE</sequence>